<dbReference type="InterPro" id="IPR047139">
    <property type="entry name" value="ANKZ1/VMS1"/>
</dbReference>
<evidence type="ECO:0000313" key="13">
    <source>
        <dbReference type="EMBL" id="CAD6502052.1"/>
    </source>
</evidence>
<dbReference type="EMBL" id="CAJHIT010000005">
    <property type="protein sequence ID" value="CAD6502052.1"/>
    <property type="molecule type" value="Genomic_DNA"/>
</dbReference>
<feature type="region of interest" description="Disordered" evidence="11">
    <location>
        <begin position="498"/>
        <end position="608"/>
    </location>
</feature>
<feature type="region of interest" description="Disordered" evidence="11">
    <location>
        <begin position="61"/>
        <end position="84"/>
    </location>
</feature>
<evidence type="ECO:0000256" key="8">
    <source>
        <dbReference type="ARBA" id="ARBA00023043"/>
    </source>
</evidence>
<dbReference type="AlphaFoldDB" id="A0A9W4D519"/>
<organism evidence="13 14">
    <name type="scientific">Blumeria graminis f. sp. triticale</name>
    <dbReference type="NCBI Taxonomy" id="1689686"/>
    <lineage>
        <taxon>Eukaryota</taxon>
        <taxon>Fungi</taxon>
        <taxon>Dikarya</taxon>
        <taxon>Ascomycota</taxon>
        <taxon>Pezizomycotina</taxon>
        <taxon>Leotiomycetes</taxon>
        <taxon>Erysiphales</taxon>
        <taxon>Erysiphaceae</taxon>
        <taxon>Blumeria</taxon>
    </lineage>
</organism>
<keyword evidence="4 10" id="KW-0540">Nuclease</keyword>
<comment type="similarity">
    <text evidence="2 10">Belongs to the ANKZF1/VMS1 family.</text>
</comment>
<evidence type="ECO:0000256" key="2">
    <source>
        <dbReference type="ARBA" id="ARBA00009262"/>
    </source>
</evidence>
<evidence type="ECO:0000313" key="14">
    <source>
        <dbReference type="Proteomes" id="UP000683417"/>
    </source>
</evidence>
<proteinExistence type="inferred from homology"/>
<dbReference type="Proteomes" id="UP000683417">
    <property type="component" value="Unassembled WGS sequence"/>
</dbReference>
<dbReference type="PANTHER" id="PTHR16036">
    <property type="entry name" value="ANKYRIN REPEAT AND ZINC FINGER DOMAIN-CONTAINING PROTEIN 1"/>
    <property type="match status" value="1"/>
</dbReference>
<keyword evidence="9" id="KW-0175">Coiled coil</keyword>
<evidence type="ECO:0000256" key="11">
    <source>
        <dbReference type="SAM" id="MobiDB-lite"/>
    </source>
</evidence>
<comment type="caution">
    <text evidence="13">The sequence shown here is derived from an EMBL/GenBank/DDBJ whole genome shotgun (WGS) entry which is preliminary data.</text>
</comment>
<name>A0A9W4D519_BLUGR</name>
<keyword evidence="3 10" id="KW-0963">Cytoplasm</keyword>
<evidence type="ECO:0000256" key="7">
    <source>
        <dbReference type="ARBA" id="ARBA00022801"/>
    </source>
</evidence>
<feature type="compositionally biased region" description="Basic and acidic residues" evidence="11">
    <location>
        <begin position="586"/>
        <end position="608"/>
    </location>
</feature>
<keyword evidence="5" id="KW-0677">Repeat</keyword>
<feature type="compositionally biased region" description="Basic and acidic residues" evidence="11">
    <location>
        <begin position="74"/>
        <end position="84"/>
    </location>
</feature>
<dbReference type="GO" id="GO:0016787">
    <property type="term" value="F:hydrolase activity"/>
    <property type="evidence" value="ECO:0007669"/>
    <property type="project" value="UniProtKB-KW"/>
</dbReference>
<comment type="subcellular location">
    <subcellularLocation>
        <location evidence="1">Cytoplasm</location>
    </subcellularLocation>
</comment>
<feature type="compositionally biased region" description="Basic and acidic residues" evidence="11">
    <location>
        <begin position="508"/>
        <end position="541"/>
    </location>
</feature>
<accession>A0A9W4D519</accession>
<feature type="compositionally biased region" description="Low complexity" evidence="11">
    <location>
        <begin position="247"/>
        <end position="256"/>
    </location>
</feature>
<dbReference type="Pfam" id="PF18826">
    <property type="entry name" value="bVLRF1"/>
    <property type="match status" value="1"/>
</dbReference>
<reference evidence="13" key="1">
    <citation type="submission" date="2020-10" db="EMBL/GenBank/DDBJ databases">
        <authorList>
            <person name="Muller C M."/>
        </authorList>
    </citation>
    <scope>NUCLEOTIDE SEQUENCE</scope>
    <source>
        <strain evidence="13">THUN-12</strain>
    </source>
</reference>
<evidence type="ECO:0000256" key="6">
    <source>
        <dbReference type="ARBA" id="ARBA00022759"/>
    </source>
</evidence>
<keyword evidence="7 10" id="KW-0378">Hydrolase</keyword>
<feature type="compositionally biased region" description="Low complexity" evidence="11">
    <location>
        <begin position="64"/>
        <end position="73"/>
    </location>
</feature>
<sequence length="608" mass="68685">MESKKEVIKRPFYVFNLPEQILNTLTYNEGTKNDLSEYPYKDELEKKVSISCSELDEQKDEFSESMFDSNSSDSEQKTIKLEGKGPEKTLEADIKLNNQMNSESVHPDLDKKRTAKSPLIWFNTSILPENTYLGIYRAIFTNDNQEYGSLLVDVIKKKQLTPRSNAKIYPNPNNEISSEDLNHDPHFFLCMIGGGHFAATVVSLVPKYTQAKEIGPMVKEVTVIAHKTFHRYTTRRKQGGAQSANDSAKGAAHSAGAGLRRYNEQALRNEVRVLLQDWKEMINSSELIFIRATGSSNRNTLFGPYDGQILRQEDPRIRGFPFSTRRATQTELLRSFVELTRTKIVKIDPLATKAVKPKTSEENCSSTSMKGKKSATAPLLTEEEEINLLHTSQIQALIRRQRLPALLTYLKSNLLSPDFRFYPPDIPQNFHASSPLLLASSLNSTLLVDGLLLKGGSDPSIKNGEGKTAFEIAGERSTRQAFRVARFEIGEEKWNWEQSGVPSGISRNEAEARDQTEKQEEEKKEEQRRKAETERLRKKDPSPNTGTPPIGKSAARVRMAVTGQGLKSAQEKREEEAKGLTPEMQMRLERERRARAAEARMKKVADKN</sequence>
<dbReference type="InterPro" id="IPR041175">
    <property type="entry name" value="VLRF1/Vms1"/>
</dbReference>
<dbReference type="GO" id="GO:0036503">
    <property type="term" value="P:ERAD pathway"/>
    <property type="evidence" value="ECO:0007669"/>
    <property type="project" value="TreeGrafter"/>
</dbReference>
<comment type="domain">
    <text evidence="10">The VLRF1 domain mediates binding to the 60S ribosomal subunit.</text>
</comment>
<protein>
    <submittedName>
        <fullName evidence="13">BgTH12-02295</fullName>
    </submittedName>
</protein>
<feature type="region of interest" description="Disordered" evidence="11">
    <location>
        <begin position="234"/>
        <end position="256"/>
    </location>
</feature>
<evidence type="ECO:0000256" key="1">
    <source>
        <dbReference type="ARBA" id="ARBA00004496"/>
    </source>
</evidence>
<dbReference type="GO" id="GO:0005737">
    <property type="term" value="C:cytoplasm"/>
    <property type="evidence" value="ECO:0007669"/>
    <property type="project" value="UniProtKB-SubCell"/>
</dbReference>
<keyword evidence="8" id="KW-0040">ANK repeat</keyword>
<evidence type="ECO:0000259" key="12">
    <source>
        <dbReference type="PROSITE" id="PS52044"/>
    </source>
</evidence>
<evidence type="ECO:0000256" key="10">
    <source>
        <dbReference type="PROSITE-ProRule" id="PRU01389"/>
    </source>
</evidence>
<dbReference type="PANTHER" id="PTHR16036:SF2">
    <property type="entry name" value="TRNA ENDONUCLEASE ANKZF1"/>
    <property type="match status" value="1"/>
</dbReference>
<feature type="active site" evidence="10">
    <location>
        <position position="242"/>
    </location>
</feature>
<feature type="compositionally biased region" description="Basic and acidic residues" evidence="11">
    <location>
        <begin position="569"/>
        <end position="578"/>
    </location>
</feature>
<evidence type="ECO:0000256" key="9">
    <source>
        <dbReference type="ARBA" id="ARBA00023054"/>
    </source>
</evidence>
<evidence type="ECO:0000256" key="3">
    <source>
        <dbReference type="ARBA" id="ARBA00022490"/>
    </source>
</evidence>
<gene>
    <name evidence="13" type="ORF">BGTH12_LOCUS3410</name>
</gene>
<keyword evidence="6 10" id="KW-0255">Endonuclease</keyword>
<feature type="domain" description="VLRF1" evidence="12">
    <location>
        <begin position="183"/>
        <end position="342"/>
    </location>
</feature>
<evidence type="ECO:0000256" key="5">
    <source>
        <dbReference type="ARBA" id="ARBA00022737"/>
    </source>
</evidence>
<dbReference type="GO" id="GO:0004519">
    <property type="term" value="F:endonuclease activity"/>
    <property type="evidence" value="ECO:0007669"/>
    <property type="project" value="UniProtKB-KW"/>
</dbReference>
<evidence type="ECO:0000256" key="4">
    <source>
        <dbReference type="ARBA" id="ARBA00022722"/>
    </source>
</evidence>
<dbReference type="PROSITE" id="PS52044">
    <property type="entry name" value="VLRF1"/>
    <property type="match status" value="1"/>
</dbReference>